<dbReference type="Gene3D" id="3.50.50.100">
    <property type="match status" value="2"/>
</dbReference>
<dbReference type="InterPro" id="IPR023753">
    <property type="entry name" value="FAD/NAD-binding_dom"/>
</dbReference>
<dbReference type="AlphaFoldDB" id="A0A0W0FX04"/>
<evidence type="ECO:0000256" key="3">
    <source>
        <dbReference type="ARBA" id="ARBA00022827"/>
    </source>
</evidence>
<sequence length="276" mass="30093">MSYKETDDKTTTVIVIVGGGSAGVHVARPLSKALDPAKFNIIPINPRPYIIFLIPTLRVVVSDRDRLQEQTFVPYDRVFHNDNGTFVQGEAARINQKSGERHGEVVLTDGQRVGYDILVLATGSKWDGPIAFPKDPSQVASFISGRRQEFAKTQNILLVGRGSVGIELAGEIKDLWPDVVPGPHTGTIHTQKGMLDPDLIVQTWGTKPDTEFIGSSLGVETLSSRGLVKIQPTLQLLKYLNIFAAGDIIDWAAAKAAAHAAIVAQLCYREDREEGI</sequence>
<keyword evidence="2" id="KW-0285">Flavoprotein</keyword>
<name>A0A0W0FX04_MONRR</name>
<accession>A0A0W0FX04</accession>
<dbReference type="EMBL" id="LATX01001542">
    <property type="protein sequence ID" value="KTB40876.1"/>
    <property type="molecule type" value="Genomic_DNA"/>
</dbReference>
<proteinExistence type="inferred from homology"/>
<protein>
    <recommendedName>
        <fullName evidence="5">FAD/NAD(P)-binding domain-containing protein</fullName>
    </recommendedName>
</protein>
<comment type="caution">
    <text evidence="6">The sequence shown here is derived from an EMBL/GenBank/DDBJ whole genome shotgun (WGS) entry which is preliminary data.</text>
</comment>
<dbReference type="GO" id="GO:0005737">
    <property type="term" value="C:cytoplasm"/>
    <property type="evidence" value="ECO:0007669"/>
    <property type="project" value="TreeGrafter"/>
</dbReference>
<dbReference type="PRINTS" id="PR00368">
    <property type="entry name" value="FADPNR"/>
</dbReference>
<evidence type="ECO:0000256" key="1">
    <source>
        <dbReference type="ARBA" id="ARBA00006442"/>
    </source>
</evidence>
<evidence type="ECO:0000259" key="5">
    <source>
        <dbReference type="Pfam" id="PF07992"/>
    </source>
</evidence>
<keyword evidence="3" id="KW-0274">FAD</keyword>
<dbReference type="eggNOG" id="KOG1336">
    <property type="taxonomic scope" value="Eukaryota"/>
</dbReference>
<comment type="similarity">
    <text evidence="1">Belongs to the FAD-dependent oxidoreductase family.</text>
</comment>
<dbReference type="PRINTS" id="PR00411">
    <property type="entry name" value="PNDRDTASEI"/>
</dbReference>
<gene>
    <name evidence="6" type="ORF">WG66_6581</name>
</gene>
<evidence type="ECO:0000313" key="7">
    <source>
        <dbReference type="Proteomes" id="UP000054988"/>
    </source>
</evidence>
<feature type="domain" description="FAD/NAD(P)-binding" evidence="5">
    <location>
        <begin position="14"/>
        <end position="175"/>
    </location>
</feature>
<evidence type="ECO:0000256" key="4">
    <source>
        <dbReference type="ARBA" id="ARBA00023002"/>
    </source>
</evidence>
<dbReference type="GO" id="GO:0004174">
    <property type="term" value="F:electron-transferring-flavoprotein dehydrogenase activity"/>
    <property type="evidence" value="ECO:0007669"/>
    <property type="project" value="TreeGrafter"/>
</dbReference>
<reference evidence="6 7" key="1">
    <citation type="submission" date="2015-12" db="EMBL/GenBank/DDBJ databases">
        <title>Draft genome sequence of Moniliophthora roreri, the causal agent of frosty pod rot of cacao.</title>
        <authorList>
            <person name="Aime M.C."/>
            <person name="Diaz-Valderrama J.R."/>
            <person name="Kijpornyongpan T."/>
            <person name="Phillips-Mora W."/>
        </authorList>
    </citation>
    <scope>NUCLEOTIDE SEQUENCE [LARGE SCALE GENOMIC DNA]</scope>
    <source>
        <strain evidence="6 7">MCA 2952</strain>
    </source>
</reference>
<dbReference type="Pfam" id="PF07992">
    <property type="entry name" value="Pyr_redox_2"/>
    <property type="match status" value="1"/>
</dbReference>
<keyword evidence="4" id="KW-0560">Oxidoreductase</keyword>
<evidence type="ECO:0000313" key="6">
    <source>
        <dbReference type="EMBL" id="KTB40876.1"/>
    </source>
</evidence>
<dbReference type="PANTHER" id="PTHR43735:SF3">
    <property type="entry name" value="FERROPTOSIS SUPPRESSOR PROTEIN 1"/>
    <property type="match status" value="1"/>
</dbReference>
<dbReference type="GO" id="GO:0050660">
    <property type="term" value="F:flavin adenine dinucleotide binding"/>
    <property type="evidence" value="ECO:0007669"/>
    <property type="project" value="TreeGrafter"/>
</dbReference>
<dbReference type="SUPFAM" id="SSF51905">
    <property type="entry name" value="FAD/NAD(P)-binding domain"/>
    <property type="match status" value="1"/>
</dbReference>
<dbReference type="PANTHER" id="PTHR43735">
    <property type="entry name" value="APOPTOSIS-INDUCING FACTOR 1"/>
    <property type="match status" value="1"/>
</dbReference>
<evidence type="ECO:0000256" key="2">
    <source>
        <dbReference type="ARBA" id="ARBA00022630"/>
    </source>
</evidence>
<organism evidence="6 7">
    <name type="scientific">Moniliophthora roreri</name>
    <name type="common">Frosty pod rot fungus</name>
    <name type="synonym">Monilia roreri</name>
    <dbReference type="NCBI Taxonomy" id="221103"/>
    <lineage>
        <taxon>Eukaryota</taxon>
        <taxon>Fungi</taxon>
        <taxon>Dikarya</taxon>
        <taxon>Basidiomycota</taxon>
        <taxon>Agaricomycotina</taxon>
        <taxon>Agaricomycetes</taxon>
        <taxon>Agaricomycetidae</taxon>
        <taxon>Agaricales</taxon>
        <taxon>Marasmiineae</taxon>
        <taxon>Marasmiaceae</taxon>
        <taxon>Moniliophthora</taxon>
    </lineage>
</organism>
<dbReference type="Proteomes" id="UP000054988">
    <property type="component" value="Unassembled WGS sequence"/>
</dbReference>
<dbReference type="InterPro" id="IPR036188">
    <property type="entry name" value="FAD/NAD-bd_sf"/>
</dbReference>